<dbReference type="InterPro" id="IPR014729">
    <property type="entry name" value="Rossmann-like_a/b/a_fold"/>
</dbReference>
<name>A0AA45HK00_9BACT</name>
<evidence type="ECO:0000256" key="5">
    <source>
        <dbReference type="ARBA" id="ARBA00048539"/>
    </source>
</evidence>
<evidence type="ECO:0000256" key="4">
    <source>
        <dbReference type="ARBA" id="ARBA00022840"/>
    </source>
</evidence>
<reference evidence="8 9" key="1">
    <citation type="submission" date="2018-05" db="EMBL/GenBank/DDBJ databases">
        <title>Genomic Encyclopedia of Type Strains, Phase IV (KMG-IV): sequencing the most valuable type-strain genomes for metagenomic binning, comparative biology and taxonomic classification.</title>
        <authorList>
            <person name="Goeker M."/>
        </authorList>
    </citation>
    <scope>NUCLEOTIDE SEQUENCE [LARGE SCALE GENOMIC DNA]</scope>
    <source>
        <strain evidence="8 9">DSM 24906</strain>
    </source>
</reference>
<keyword evidence="2 6" id="KW-0819">tRNA processing</keyword>
<evidence type="ECO:0000256" key="1">
    <source>
        <dbReference type="ARBA" id="ARBA00022598"/>
    </source>
</evidence>
<comment type="similarity">
    <text evidence="6">Belongs to the tRNA(Ile)-lysidine synthase family.</text>
</comment>
<protein>
    <recommendedName>
        <fullName evidence="6">tRNA(Ile)-lysidine synthase</fullName>
        <ecNumber evidence="6">6.3.4.19</ecNumber>
    </recommendedName>
    <alternativeName>
        <fullName evidence="6">tRNA(Ile)-2-lysyl-cytidine synthase</fullName>
    </alternativeName>
    <alternativeName>
        <fullName evidence="6">tRNA(Ile)-lysidine synthetase</fullName>
    </alternativeName>
</protein>
<dbReference type="SUPFAM" id="SSF52402">
    <property type="entry name" value="Adenine nucleotide alpha hydrolases-like"/>
    <property type="match status" value="1"/>
</dbReference>
<dbReference type="Pfam" id="PF01171">
    <property type="entry name" value="ATP_bind_3"/>
    <property type="match status" value="1"/>
</dbReference>
<comment type="domain">
    <text evidence="6">The N-terminal region contains the highly conserved SGGXDS motif, predicted to be a P-loop motif involved in ATP binding.</text>
</comment>
<evidence type="ECO:0000313" key="9">
    <source>
        <dbReference type="Proteomes" id="UP000245921"/>
    </source>
</evidence>
<dbReference type="GO" id="GO:0005737">
    <property type="term" value="C:cytoplasm"/>
    <property type="evidence" value="ECO:0007669"/>
    <property type="project" value="UniProtKB-SubCell"/>
</dbReference>
<keyword evidence="4 6" id="KW-0067">ATP-binding</keyword>
<comment type="function">
    <text evidence="6">Ligates lysine onto the cytidine present at position 34 of the AUA codon-specific tRNA(Ile) that contains the anticodon CAU, in an ATP-dependent manner. Cytidine is converted to lysidine, thus changing the amino acid specificity of the tRNA from methionine to isoleucine.</text>
</comment>
<dbReference type="NCBIfam" id="TIGR02432">
    <property type="entry name" value="lysidine_TilS_N"/>
    <property type="match status" value="1"/>
</dbReference>
<keyword evidence="9" id="KW-1185">Reference proteome</keyword>
<dbReference type="RefSeq" id="WP_109603708.1">
    <property type="nucleotide sequence ID" value="NZ_QGGI01000001.1"/>
</dbReference>
<dbReference type="AlphaFoldDB" id="A0AA45HK00"/>
<feature type="domain" description="tRNA(Ile)-lysidine/2-thiocytidine synthase N-terminal" evidence="7">
    <location>
        <begin position="25"/>
        <end position="205"/>
    </location>
</feature>
<accession>A0AA45HK00</accession>
<dbReference type="Proteomes" id="UP000245921">
    <property type="component" value="Unassembled WGS sequence"/>
</dbReference>
<evidence type="ECO:0000256" key="2">
    <source>
        <dbReference type="ARBA" id="ARBA00022694"/>
    </source>
</evidence>
<dbReference type="GO" id="GO:0005524">
    <property type="term" value="F:ATP binding"/>
    <property type="evidence" value="ECO:0007669"/>
    <property type="project" value="UniProtKB-UniRule"/>
</dbReference>
<evidence type="ECO:0000259" key="7">
    <source>
        <dbReference type="Pfam" id="PF01171"/>
    </source>
</evidence>
<dbReference type="EC" id="6.3.4.19" evidence="6"/>
<dbReference type="InterPro" id="IPR012795">
    <property type="entry name" value="tRNA_Ile_lys_synt_N"/>
</dbReference>
<keyword evidence="6" id="KW-0963">Cytoplasm</keyword>
<dbReference type="GO" id="GO:0032267">
    <property type="term" value="F:tRNA(Ile)-lysidine synthase activity"/>
    <property type="evidence" value="ECO:0007669"/>
    <property type="project" value="UniProtKB-EC"/>
</dbReference>
<dbReference type="PANTHER" id="PTHR43033:SF1">
    <property type="entry name" value="TRNA(ILE)-LYSIDINE SYNTHASE-RELATED"/>
    <property type="match status" value="1"/>
</dbReference>
<dbReference type="InterPro" id="IPR011063">
    <property type="entry name" value="TilS/TtcA_N"/>
</dbReference>
<sequence length="313" mass="37711">MYLNSFEKKIFNFIKTYKIFKKCDKILIAVSGGKDSMTLLNVLYKISKINDYKLGVAHFNHKIRKESEHEEKFVEEYVNKFGLEYHYENFDIIRYSEDSKISIEQAAREKRYEFLFNIQKEFKYDKIATAHHLNDVTETLIYRLLRGTGIYGLSGLMPVNEKLTRPMLTVTLKDVEDYVTINKVEHVVDSSNFSLEYTRNKIRHKIIPEFDGIFDNYENNILTLQKILWEYRNTVEKEFKKRVKYEKNEYIYEIKGDIFDSEILRLIFMKNKNYPPNYEETKKIINMGSKKQRKIYNFLIFKNKRHLHISQLK</sequence>
<organism evidence="8 9">
    <name type="scientific">Oceanotoga teriensis</name>
    <dbReference type="NCBI Taxonomy" id="515440"/>
    <lineage>
        <taxon>Bacteria</taxon>
        <taxon>Thermotogati</taxon>
        <taxon>Thermotogota</taxon>
        <taxon>Thermotogae</taxon>
        <taxon>Petrotogales</taxon>
        <taxon>Petrotogaceae</taxon>
        <taxon>Oceanotoga</taxon>
    </lineage>
</organism>
<comment type="catalytic activity">
    <reaction evidence="5 6">
        <text>cytidine(34) in tRNA(Ile2) + L-lysine + ATP = lysidine(34) in tRNA(Ile2) + AMP + diphosphate + H(+)</text>
        <dbReference type="Rhea" id="RHEA:43744"/>
        <dbReference type="Rhea" id="RHEA-COMP:10625"/>
        <dbReference type="Rhea" id="RHEA-COMP:10670"/>
        <dbReference type="ChEBI" id="CHEBI:15378"/>
        <dbReference type="ChEBI" id="CHEBI:30616"/>
        <dbReference type="ChEBI" id="CHEBI:32551"/>
        <dbReference type="ChEBI" id="CHEBI:33019"/>
        <dbReference type="ChEBI" id="CHEBI:82748"/>
        <dbReference type="ChEBI" id="CHEBI:83665"/>
        <dbReference type="ChEBI" id="CHEBI:456215"/>
        <dbReference type="EC" id="6.3.4.19"/>
    </reaction>
</comment>
<dbReference type="PANTHER" id="PTHR43033">
    <property type="entry name" value="TRNA(ILE)-LYSIDINE SYNTHASE-RELATED"/>
    <property type="match status" value="1"/>
</dbReference>
<dbReference type="EMBL" id="QGGI01000001">
    <property type="protein sequence ID" value="PWJ96721.1"/>
    <property type="molecule type" value="Genomic_DNA"/>
</dbReference>
<dbReference type="CDD" id="cd01992">
    <property type="entry name" value="TilS_N"/>
    <property type="match status" value="1"/>
</dbReference>
<comment type="caution">
    <text evidence="8">The sequence shown here is derived from an EMBL/GenBank/DDBJ whole genome shotgun (WGS) entry which is preliminary data.</text>
</comment>
<comment type="subcellular location">
    <subcellularLocation>
        <location evidence="6">Cytoplasm</location>
    </subcellularLocation>
</comment>
<proteinExistence type="inferred from homology"/>
<keyword evidence="1 6" id="KW-0436">Ligase</keyword>
<evidence type="ECO:0000256" key="3">
    <source>
        <dbReference type="ARBA" id="ARBA00022741"/>
    </source>
</evidence>
<gene>
    <name evidence="6" type="primary">tilS</name>
    <name evidence="8" type="ORF">C7380_101296</name>
</gene>
<dbReference type="HAMAP" id="MF_01161">
    <property type="entry name" value="tRNA_Ile_lys_synt"/>
    <property type="match status" value="1"/>
</dbReference>
<keyword evidence="3 6" id="KW-0547">Nucleotide-binding</keyword>
<dbReference type="GO" id="GO:0006400">
    <property type="term" value="P:tRNA modification"/>
    <property type="evidence" value="ECO:0007669"/>
    <property type="project" value="UniProtKB-UniRule"/>
</dbReference>
<evidence type="ECO:0000256" key="6">
    <source>
        <dbReference type="HAMAP-Rule" id="MF_01161"/>
    </source>
</evidence>
<dbReference type="InterPro" id="IPR012094">
    <property type="entry name" value="tRNA_Ile_lys_synt"/>
</dbReference>
<dbReference type="Gene3D" id="3.40.50.620">
    <property type="entry name" value="HUPs"/>
    <property type="match status" value="1"/>
</dbReference>
<evidence type="ECO:0000313" key="8">
    <source>
        <dbReference type="EMBL" id="PWJ96721.1"/>
    </source>
</evidence>
<feature type="binding site" evidence="6">
    <location>
        <begin position="31"/>
        <end position="36"/>
    </location>
    <ligand>
        <name>ATP</name>
        <dbReference type="ChEBI" id="CHEBI:30616"/>
    </ligand>
</feature>